<feature type="compositionally biased region" description="Polar residues" evidence="2">
    <location>
        <begin position="1"/>
        <end position="10"/>
    </location>
</feature>
<dbReference type="GO" id="GO:0005880">
    <property type="term" value="C:nuclear microtubule"/>
    <property type="evidence" value="ECO:0007669"/>
    <property type="project" value="TreeGrafter"/>
</dbReference>
<evidence type="ECO:0000256" key="1">
    <source>
        <dbReference type="ARBA" id="ARBA00010016"/>
    </source>
</evidence>
<evidence type="ECO:0000313" key="4">
    <source>
        <dbReference type="Proteomes" id="UP001386955"/>
    </source>
</evidence>
<dbReference type="AlphaFoldDB" id="A0AAN9XPQ5"/>
<feature type="compositionally biased region" description="Low complexity" evidence="2">
    <location>
        <begin position="157"/>
        <end position="173"/>
    </location>
</feature>
<dbReference type="GO" id="GO:0005737">
    <property type="term" value="C:cytoplasm"/>
    <property type="evidence" value="ECO:0007669"/>
    <property type="project" value="TreeGrafter"/>
</dbReference>
<keyword evidence="4" id="KW-1185">Reference proteome</keyword>
<feature type="compositionally biased region" description="Polar residues" evidence="2">
    <location>
        <begin position="72"/>
        <end position="83"/>
    </location>
</feature>
<gene>
    <name evidence="3" type="ORF">VNO78_12924</name>
</gene>
<sequence length="401" mass="45349">MDKTSRTLSGTVAAATPRLVRSRSGSNPIAAAITTPERSSRRLSFSSSERFTITNAQRSKSTSRTRTTNNNEGNNVKLNPTLTTSFSSKTNIRVQEKKNRDDGFGKFLQRGVSPDINNVGASKRTSSIMKSPSAWALSPGRWSLDSPRWPLLPAKTNSSSSSNNNKSVSGDGVSSGVAKVLKYFKQKKVPSKQEEDYHRFRILHNRLLHWRFINARGEVAMANVKSIAEIQLFSVWLKMVMLRKMTIQKRIELRKVKHVMKLHQVLNGQLYLLAEWAQLDKRNQESIARLTRKLLTLSTLVPLTHIKVDTESVTEALNRAITAMERMKPLITNYQTKVERTLYQITELTTTLKQEEECLQELLGLVPVITTLLENDKSIRVHLLQTMMNPKIDNYISSIGE</sequence>
<proteinExistence type="inferred from homology"/>
<feature type="region of interest" description="Disordered" evidence="2">
    <location>
        <begin position="154"/>
        <end position="173"/>
    </location>
</feature>
<dbReference type="InterPro" id="IPR007573">
    <property type="entry name" value="QWRF"/>
</dbReference>
<dbReference type="GO" id="GO:0008017">
    <property type="term" value="F:microtubule binding"/>
    <property type="evidence" value="ECO:0007669"/>
    <property type="project" value="TreeGrafter"/>
</dbReference>
<comment type="similarity">
    <text evidence="1">Belongs to the QWRF family.</text>
</comment>
<comment type="caution">
    <text evidence="3">The sequence shown here is derived from an EMBL/GenBank/DDBJ whole genome shotgun (WGS) entry which is preliminary data.</text>
</comment>
<protein>
    <recommendedName>
        <fullName evidence="5">QWRF motif-containing protein 7</fullName>
    </recommendedName>
</protein>
<feature type="region of interest" description="Disordered" evidence="2">
    <location>
        <begin position="1"/>
        <end position="83"/>
    </location>
</feature>
<name>A0AAN9XPQ5_PSOTE</name>
<evidence type="ECO:0008006" key="5">
    <source>
        <dbReference type="Google" id="ProtNLM"/>
    </source>
</evidence>
<dbReference type="EMBL" id="JAYMYS010000003">
    <property type="protein sequence ID" value="KAK7401439.1"/>
    <property type="molecule type" value="Genomic_DNA"/>
</dbReference>
<dbReference type="PANTHER" id="PTHR31807">
    <property type="entry name" value="AUGMIN FAMILY MEMBER"/>
    <property type="match status" value="1"/>
</dbReference>
<evidence type="ECO:0000313" key="3">
    <source>
        <dbReference type="EMBL" id="KAK7401439.1"/>
    </source>
</evidence>
<dbReference type="PANTHER" id="PTHR31807:SF27">
    <property type="entry name" value="QWRF MOTIF-CONTAINING PROTEIN 7"/>
    <property type="match status" value="1"/>
</dbReference>
<organism evidence="3 4">
    <name type="scientific">Psophocarpus tetragonolobus</name>
    <name type="common">Winged bean</name>
    <name type="synonym">Dolichos tetragonolobus</name>
    <dbReference type="NCBI Taxonomy" id="3891"/>
    <lineage>
        <taxon>Eukaryota</taxon>
        <taxon>Viridiplantae</taxon>
        <taxon>Streptophyta</taxon>
        <taxon>Embryophyta</taxon>
        <taxon>Tracheophyta</taxon>
        <taxon>Spermatophyta</taxon>
        <taxon>Magnoliopsida</taxon>
        <taxon>eudicotyledons</taxon>
        <taxon>Gunneridae</taxon>
        <taxon>Pentapetalae</taxon>
        <taxon>rosids</taxon>
        <taxon>fabids</taxon>
        <taxon>Fabales</taxon>
        <taxon>Fabaceae</taxon>
        <taxon>Papilionoideae</taxon>
        <taxon>50 kb inversion clade</taxon>
        <taxon>NPAAA clade</taxon>
        <taxon>indigoferoid/millettioid clade</taxon>
        <taxon>Phaseoleae</taxon>
        <taxon>Psophocarpus</taxon>
    </lineage>
</organism>
<feature type="compositionally biased region" description="Low complexity" evidence="2">
    <location>
        <begin position="42"/>
        <end position="51"/>
    </location>
</feature>
<accession>A0AAN9XPQ5</accession>
<dbReference type="Proteomes" id="UP001386955">
    <property type="component" value="Unassembled WGS sequence"/>
</dbReference>
<dbReference type="Pfam" id="PF04484">
    <property type="entry name" value="QWRF"/>
    <property type="match status" value="1"/>
</dbReference>
<evidence type="ECO:0000256" key="2">
    <source>
        <dbReference type="SAM" id="MobiDB-lite"/>
    </source>
</evidence>
<dbReference type="GO" id="GO:0051225">
    <property type="term" value="P:spindle assembly"/>
    <property type="evidence" value="ECO:0007669"/>
    <property type="project" value="TreeGrafter"/>
</dbReference>
<reference evidence="3 4" key="1">
    <citation type="submission" date="2024-01" db="EMBL/GenBank/DDBJ databases">
        <title>The genomes of 5 underutilized Papilionoideae crops provide insights into root nodulation and disease resistanc.</title>
        <authorList>
            <person name="Jiang F."/>
        </authorList>
    </citation>
    <scope>NUCLEOTIDE SEQUENCE [LARGE SCALE GENOMIC DNA]</scope>
    <source>
        <strain evidence="3">DUOXIRENSHENG_FW03</strain>
        <tissue evidence="3">Leaves</tissue>
    </source>
</reference>
<feature type="compositionally biased region" description="Low complexity" evidence="2">
    <location>
        <begin position="58"/>
        <end position="71"/>
    </location>
</feature>